<evidence type="ECO:0000259" key="4">
    <source>
        <dbReference type="PROSITE" id="PS51898"/>
    </source>
</evidence>
<sequence length="392" mass="43461">MANITSYETRSGRRFEVRYLKPDGRSSRKRGFARKRDAELWMAEHVTAAKASDMFVSHEAGMVTVGQLYEQFVAERAPIWKPSQAHTVDSRWRTHIAPRFAEVPVNRVTRAMLQDWVSALAERRSASLTRTTANILDGILSIAVQDRRIARNPMDGITLPRKPRKKAVRTYLTVAQLMRLADECLRGRRLGVQRRALVLLLGFCGLRWGEMCALRVGDVDYGRGRVEVRSNLVRVGTGWVEGSPKNGEVRSVPMPRVVADALRVVTDGRGPEERVFVEDGEPPRLQSVTDAKTNRTWYVSAIRRAGVPAVSPHELRHTAASIAVHAGANVKALQRMLGHANASMTLDVYADLFDSDLDDVARMVDAAVSVECPATNRVQNVSKTDGATLASA</sequence>
<evidence type="ECO:0000313" key="5">
    <source>
        <dbReference type="EMBL" id="RGW06994.1"/>
    </source>
</evidence>
<dbReference type="PANTHER" id="PTHR30349:SF64">
    <property type="entry name" value="PROPHAGE INTEGRASE INTD-RELATED"/>
    <property type="match status" value="1"/>
</dbReference>
<dbReference type="Gene3D" id="1.10.150.130">
    <property type="match status" value="1"/>
</dbReference>
<evidence type="ECO:0000256" key="3">
    <source>
        <dbReference type="ARBA" id="ARBA00023172"/>
    </source>
</evidence>
<dbReference type="SUPFAM" id="SSF56349">
    <property type="entry name" value="DNA breaking-rejoining enzymes"/>
    <property type="match status" value="1"/>
</dbReference>
<evidence type="ECO:0000313" key="6">
    <source>
        <dbReference type="Proteomes" id="UP000265970"/>
    </source>
</evidence>
<name>A0A395XFV7_9BIFI</name>
<dbReference type="RefSeq" id="WP_118239758.1">
    <property type="nucleotide sequence ID" value="NZ_QRZV01000009.1"/>
</dbReference>
<dbReference type="InterPro" id="IPR050090">
    <property type="entry name" value="Tyrosine_recombinase_XerCD"/>
</dbReference>
<proteinExistence type="inferred from homology"/>
<dbReference type="GO" id="GO:0003677">
    <property type="term" value="F:DNA binding"/>
    <property type="evidence" value="ECO:0007669"/>
    <property type="project" value="UniProtKB-KW"/>
</dbReference>
<protein>
    <submittedName>
        <fullName evidence="5">Site-specific integrase</fullName>
    </submittedName>
</protein>
<organism evidence="5 6">
    <name type="scientific">Bifidobacterium pseudolongum</name>
    <dbReference type="NCBI Taxonomy" id="1694"/>
    <lineage>
        <taxon>Bacteria</taxon>
        <taxon>Bacillati</taxon>
        <taxon>Actinomycetota</taxon>
        <taxon>Actinomycetes</taxon>
        <taxon>Bifidobacteriales</taxon>
        <taxon>Bifidobacteriaceae</taxon>
        <taxon>Bifidobacterium</taxon>
    </lineage>
</organism>
<dbReference type="AlphaFoldDB" id="A0A395XFV7"/>
<evidence type="ECO:0000256" key="2">
    <source>
        <dbReference type="ARBA" id="ARBA00023125"/>
    </source>
</evidence>
<dbReference type="InterPro" id="IPR010998">
    <property type="entry name" value="Integrase_recombinase_N"/>
</dbReference>
<feature type="domain" description="Tyr recombinase" evidence="4">
    <location>
        <begin position="167"/>
        <end position="362"/>
    </location>
</feature>
<dbReference type="InterPro" id="IPR011010">
    <property type="entry name" value="DNA_brk_join_enz"/>
</dbReference>
<evidence type="ECO:0000256" key="1">
    <source>
        <dbReference type="ARBA" id="ARBA00008857"/>
    </source>
</evidence>
<dbReference type="InterPro" id="IPR053876">
    <property type="entry name" value="Phage_int_M"/>
</dbReference>
<dbReference type="Proteomes" id="UP000265970">
    <property type="component" value="Unassembled WGS sequence"/>
</dbReference>
<reference evidence="5 6" key="1">
    <citation type="submission" date="2018-08" db="EMBL/GenBank/DDBJ databases">
        <title>A genome reference for cultivated species of the human gut microbiota.</title>
        <authorList>
            <person name="Zou Y."/>
            <person name="Xue W."/>
            <person name="Luo G."/>
        </authorList>
    </citation>
    <scope>NUCLEOTIDE SEQUENCE [LARGE SCALE GENOMIC DNA]</scope>
    <source>
        <strain evidence="5 6">AF13-3LB</strain>
    </source>
</reference>
<comment type="similarity">
    <text evidence="1">Belongs to the 'phage' integrase family.</text>
</comment>
<dbReference type="PROSITE" id="PS51898">
    <property type="entry name" value="TYR_RECOMBINASE"/>
    <property type="match status" value="1"/>
</dbReference>
<dbReference type="GO" id="GO:0006310">
    <property type="term" value="P:DNA recombination"/>
    <property type="evidence" value="ECO:0007669"/>
    <property type="project" value="UniProtKB-KW"/>
</dbReference>
<keyword evidence="3" id="KW-0233">DNA recombination</keyword>
<accession>A0A395XFV7</accession>
<dbReference type="Pfam" id="PF22022">
    <property type="entry name" value="Phage_int_M"/>
    <property type="match status" value="1"/>
</dbReference>
<dbReference type="GO" id="GO:0015074">
    <property type="term" value="P:DNA integration"/>
    <property type="evidence" value="ECO:0007669"/>
    <property type="project" value="InterPro"/>
</dbReference>
<dbReference type="CDD" id="cd01189">
    <property type="entry name" value="INT_ICEBs1_C_like"/>
    <property type="match status" value="1"/>
</dbReference>
<dbReference type="Pfam" id="PF00589">
    <property type="entry name" value="Phage_integrase"/>
    <property type="match status" value="1"/>
</dbReference>
<dbReference type="InterPro" id="IPR013762">
    <property type="entry name" value="Integrase-like_cat_sf"/>
</dbReference>
<dbReference type="EMBL" id="QRZV01000009">
    <property type="protein sequence ID" value="RGW06994.1"/>
    <property type="molecule type" value="Genomic_DNA"/>
</dbReference>
<comment type="caution">
    <text evidence="5">The sequence shown here is derived from an EMBL/GenBank/DDBJ whole genome shotgun (WGS) entry which is preliminary data.</text>
</comment>
<dbReference type="Gene3D" id="1.10.443.10">
    <property type="entry name" value="Intergrase catalytic core"/>
    <property type="match status" value="1"/>
</dbReference>
<dbReference type="InterPro" id="IPR002104">
    <property type="entry name" value="Integrase_catalytic"/>
</dbReference>
<dbReference type="PANTHER" id="PTHR30349">
    <property type="entry name" value="PHAGE INTEGRASE-RELATED"/>
    <property type="match status" value="1"/>
</dbReference>
<gene>
    <name evidence="5" type="ORF">DWV92_09255</name>
</gene>
<keyword evidence="2" id="KW-0238">DNA-binding</keyword>